<feature type="domain" description="Mycothiol-dependent maleylpyruvate isomerase metal-binding" evidence="1">
    <location>
        <begin position="11"/>
        <end position="52"/>
    </location>
</feature>
<protein>
    <submittedName>
        <fullName evidence="2">TIGR03086 family metal-binding protein</fullName>
    </submittedName>
</protein>
<gene>
    <name evidence="2" type="ORF">ACFO6S_20300</name>
</gene>
<dbReference type="InterPro" id="IPR017517">
    <property type="entry name" value="Maleyloyr_isom"/>
</dbReference>
<dbReference type="NCBIfam" id="TIGR03086">
    <property type="entry name" value="TIGR03086 family metal-binding protein"/>
    <property type="match status" value="1"/>
</dbReference>
<dbReference type="Proteomes" id="UP001595914">
    <property type="component" value="Unassembled WGS sequence"/>
</dbReference>
<evidence type="ECO:0000313" key="3">
    <source>
        <dbReference type="Proteomes" id="UP001595914"/>
    </source>
</evidence>
<keyword evidence="3" id="KW-1185">Reference proteome</keyword>
<dbReference type="InterPro" id="IPR024344">
    <property type="entry name" value="MDMPI_metal-binding"/>
</dbReference>
<dbReference type="EMBL" id="JBHSFO010000015">
    <property type="protein sequence ID" value="MFC4606047.1"/>
    <property type="molecule type" value="Genomic_DNA"/>
</dbReference>
<comment type="caution">
    <text evidence="2">The sequence shown here is derived from an EMBL/GenBank/DDBJ whole genome shotgun (WGS) entry which is preliminary data.</text>
</comment>
<proteinExistence type="predicted"/>
<name>A0ABV9FWR6_9NOCA</name>
<accession>A0ABV9FWR6</accession>
<organism evidence="2 3">
    <name type="scientific">Rhodococcus kronopolitis</name>
    <dbReference type="NCBI Taxonomy" id="1460226"/>
    <lineage>
        <taxon>Bacteria</taxon>
        <taxon>Bacillati</taxon>
        <taxon>Actinomycetota</taxon>
        <taxon>Actinomycetes</taxon>
        <taxon>Mycobacteriales</taxon>
        <taxon>Nocardiaceae</taxon>
        <taxon>Rhodococcus</taxon>
    </lineage>
</organism>
<dbReference type="Pfam" id="PF11716">
    <property type="entry name" value="MDMPI_N"/>
    <property type="match status" value="1"/>
</dbReference>
<dbReference type="SUPFAM" id="SSF109854">
    <property type="entry name" value="DinB/YfiT-like putative metalloenzymes"/>
    <property type="match status" value="1"/>
</dbReference>
<evidence type="ECO:0000259" key="1">
    <source>
        <dbReference type="Pfam" id="PF11716"/>
    </source>
</evidence>
<dbReference type="NCBIfam" id="TIGR03083">
    <property type="entry name" value="maleylpyruvate isomerase family mycothiol-dependent enzyme"/>
    <property type="match status" value="1"/>
</dbReference>
<dbReference type="RefSeq" id="WP_378419782.1">
    <property type="nucleotide sequence ID" value="NZ_JBHSFO010000015.1"/>
</dbReference>
<reference evidence="3" key="1">
    <citation type="journal article" date="2019" name="Int. J. Syst. Evol. Microbiol.">
        <title>The Global Catalogue of Microorganisms (GCM) 10K type strain sequencing project: providing services to taxonomists for standard genome sequencing and annotation.</title>
        <authorList>
            <consortium name="The Broad Institute Genomics Platform"/>
            <consortium name="The Broad Institute Genome Sequencing Center for Infectious Disease"/>
            <person name="Wu L."/>
            <person name="Ma J."/>
        </authorList>
    </citation>
    <scope>NUCLEOTIDE SEQUENCE [LARGE SCALE GENOMIC DNA]</scope>
    <source>
        <strain evidence="3">CCUG 54520</strain>
    </source>
</reference>
<sequence length="184" mass="19813">MTTTETADLYRRLAENLTATVAAVPADRWASPSPCEGWNARDLLRHIIETQSFPLGPAGLTLPPVPDVDADPLGAWTQTRDAVQEILDDPARASLEFDGQMGRTSVASTFARFIAFDLAVHRWDMARAAGLDETLPEEDLAMIAGFTEQMGEALRSPGVCGPAVPTPADADTQTRLLGLLGRRV</sequence>
<dbReference type="InterPro" id="IPR034660">
    <property type="entry name" value="DinB/YfiT-like"/>
</dbReference>
<dbReference type="Gene3D" id="1.20.120.450">
    <property type="entry name" value="dinb family like domain"/>
    <property type="match status" value="1"/>
</dbReference>
<dbReference type="InterPro" id="IPR017520">
    <property type="entry name" value="CHP03086"/>
</dbReference>
<evidence type="ECO:0000313" key="2">
    <source>
        <dbReference type="EMBL" id="MFC4606047.1"/>
    </source>
</evidence>